<dbReference type="EMBL" id="BPLR01009420">
    <property type="protein sequence ID" value="GIY31733.1"/>
    <property type="molecule type" value="Genomic_DNA"/>
</dbReference>
<dbReference type="AlphaFoldDB" id="A0AAV4SB59"/>
<comment type="caution">
    <text evidence="1">The sequence shown here is derived from an EMBL/GenBank/DDBJ whole genome shotgun (WGS) entry which is preliminary data.</text>
</comment>
<dbReference type="Proteomes" id="UP001054945">
    <property type="component" value="Unassembled WGS sequence"/>
</dbReference>
<proteinExistence type="predicted"/>
<reference evidence="1 2" key="1">
    <citation type="submission" date="2021-06" db="EMBL/GenBank/DDBJ databases">
        <title>Caerostris extrusa draft genome.</title>
        <authorList>
            <person name="Kono N."/>
            <person name="Arakawa K."/>
        </authorList>
    </citation>
    <scope>NUCLEOTIDE SEQUENCE [LARGE SCALE GENOMIC DNA]</scope>
</reference>
<evidence type="ECO:0000313" key="2">
    <source>
        <dbReference type="Proteomes" id="UP001054945"/>
    </source>
</evidence>
<accession>A0AAV4SB59</accession>
<sequence length="134" mass="15146">MYPSATVNGCLVSHYLPLFIDDCVEIWLVVIHKPNTDRREYIGQVYRKEPSKKENAILPQVNDALLKKPTSFNPLFVSTETARTESFPSPTCPDKEPGTTTSTLNLLSGIYKKFLQTRKLLGKVFSSQMNLHSL</sequence>
<protein>
    <submittedName>
        <fullName evidence="1">Uncharacterized protein</fullName>
    </submittedName>
</protein>
<gene>
    <name evidence="1" type="ORF">CEXT_316721</name>
</gene>
<keyword evidence="2" id="KW-1185">Reference proteome</keyword>
<organism evidence="1 2">
    <name type="scientific">Caerostris extrusa</name>
    <name type="common">Bark spider</name>
    <name type="synonym">Caerostris bankana</name>
    <dbReference type="NCBI Taxonomy" id="172846"/>
    <lineage>
        <taxon>Eukaryota</taxon>
        <taxon>Metazoa</taxon>
        <taxon>Ecdysozoa</taxon>
        <taxon>Arthropoda</taxon>
        <taxon>Chelicerata</taxon>
        <taxon>Arachnida</taxon>
        <taxon>Araneae</taxon>
        <taxon>Araneomorphae</taxon>
        <taxon>Entelegynae</taxon>
        <taxon>Araneoidea</taxon>
        <taxon>Araneidae</taxon>
        <taxon>Caerostris</taxon>
    </lineage>
</organism>
<evidence type="ECO:0000313" key="1">
    <source>
        <dbReference type="EMBL" id="GIY31733.1"/>
    </source>
</evidence>
<name>A0AAV4SB59_CAEEX</name>